<proteinExistence type="predicted"/>
<accession>G9MN31</accession>
<dbReference type="Pfam" id="PF00071">
    <property type="entry name" value="Ras"/>
    <property type="match status" value="1"/>
</dbReference>
<reference evidence="3 4" key="1">
    <citation type="journal article" date="2011" name="Genome Biol.">
        <title>Comparative genome sequence analysis underscores mycoparasitism as the ancestral life style of Trichoderma.</title>
        <authorList>
            <person name="Kubicek C.P."/>
            <person name="Herrera-Estrella A."/>
            <person name="Seidl-Seiboth V."/>
            <person name="Martinez D.A."/>
            <person name="Druzhinina I.S."/>
            <person name="Thon M."/>
            <person name="Zeilinger S."/>
            <person name="Casas-Flores S."/>
            <person name="Horwitz B.A."/>
            <person name="Mukherjee P.K."/>
            <person name="Mukherjee M."/>
            <person name="Kredics L."/>
            <person name="Alcaraz L.D."/>
            <person name="Aerts A."/>
            <person name="Antal Z."/>
            <person name="Atanasova L."/>
            <person name="Cervantes-Badillo M.G."/>
            <person name="Challacombe J."/>
            <person name="Chertkov O."/>
            <person name="McCluskey K."/>
            <person name="Coulpier F."/>
            <person name="Deshpande N."/>
            <person name="von Doehren H."/>
            <person name="Ebbole D.J."/>
            <person name="Esquivel-Naranjo E.U."/>
            <person name="Fekete E."/>
            <person name="Flipphi M."/>
            <person name="Glaser F."/>
            <person name="Gomez-Rodriguez E.Y."/>
            <person name="Gruber S."/>
            <person name="Han C."/>
            <person name="Henrissat B."/>
            <person name="Hermosa R."/>
            <person name="Hernandez-Onate M."/>
            <person name="Karaffa L."/>
            <person name="Kosti I."/>
            <person name="Le Crom S."/>
            <person name="Lindquist E."/>
            <person name="Lucas S."/>
            <person name="Luebeck M."/>
            <person name="Luebeck P.S."/>
            <person name="Margeot A."/>
            <person name="Metz B."/>
            <person name="Misra M."/>
            <person name="Nevalainen H."/>
            <person name="Omann M."/>
            <person name="Packer N."/>
            <person name="Perrone G."/>
            <person name="Uresti-Rivera E.E."/>
            <person name="Salamov A."/>
            <person name="Schmoll M."/>
            <person name="Seiboth B."/>
            <person name="Shapiro H."/>
            <person name="Sukno S."/>
            <person name="Tamayo-Ramos J.A."/>
            <person name="Tisch D."/>
            <person name="Wiest A."/>
            <person name="Wilkinson H.H."/>
            <person name="Zhang M."/>
            <person name="Coutinho P.M."/>
            <person name="Kenerley C.M."/>
            <person name="Monte E."/>
            <person name="Baker S.E."/>
            <person name="Grigoriev I.V."/>
        </authorList>
    </citation>
    <scope>NUCLEOTIDE SEQUENCE [LARGE SCALE GENOMIC DNA]</scope>
    <source>
        <strain evidence="4">Gv29-8 / FGSC 10586</strain>
    </source>
</reference>
<feature type="non-terminal residue" evidence="3">
    <location>
        <position position="1"/>
    </location>
</feature>
<dbReference type="EMBL" id="ABDF02000005">
    <property type="protein sequence ID" value="EHK23323.1"/>
    <property type="molecule type" value="Genomic_DNA"/>
</dbReference>
<dbReference type="RefSeq" id="XP_013957555.1">
    <property type="nucleotide sequence ID" value="XM_014102080.1"/>
</dbReference>
<dbReference type="Proteomes" id="UP000007115">
    <property type="component" value="Unassembled WGS sequence"/>
</dbReference>
<dbReference type="SUPFAM" id="SSF52540">
    <property type="entry name" value="P-loop containing nucleoside triphosphate hydrolases"/>
    <property type="match status" value="1"/>
</dbReference>
<keyword evidence="2" id="KW-0342">GTP-binding</keyword>
<dbReference type="InParanoid" id="G9MN31"/>
<dbReference type="InterPro" id="IPR001806">
    <property type="entry name" value="Small_GTPase"/>
</dbReference>
<dbReference type="STRING" id="413071.G9MN31"/>
<dbReference type="PRINTS" id="PR00449">
    <property type="entry name" value="RASTRNSFRMNG"/>
</dbReference>
<dbReference type="GO" id="GO:0007264">
    <property type="term" value="P:small GTPase-mediated signal transduction"/>
    <property type="evidence" value="ECO:0007669"/>
    <property type="project" value="InterPro"/>
</dbReference>
<dbReference type="InterPro" id="IPR027417">
    <property type="entry name" value="P-loop_NTPase"/>
</dbReference>
<dbReference type="eggNOG" id="KOG0393">
    <property type="taxonomic scope" value="Eukaryota"/>
</dbReference>
<sequence>STSVPRKMAVLGDEGCGKTSFLAFAGVGRVADPPKQYCNVIDYVVNGKKVSFTVFDGDFDEDFPNLRLLECSLADVLLICFSIDCPNFLTNIKSRCGRYAARLKDGVPIILVGLKADLRKDDTSEAKLSQQAQMLVQFNDGLAAAHEIGAKSYLECSSVTGQGVREVLETAAILSLEKRKTHSCFIL</sequence>
<evidence type="ECO:0000313" key="3">
    <source>
        <dbReference type="EMBL" id="EHK23323.1"/>
    </source>
</evidence>
<dbReference type="InterPro" id="IPR003578">
    <property type="entry name" value="Small_GTPase_Rho"/>
</dbReference>
<dbReference type="AlphaFoldDB" id="G9MN31"/>
<dbReference type="SMART" id="SM00174">
    <property type="entry name" value="RHO"/>
    <property type="match status" value="1"/>
</dbReference>
<protein>
    <submittedName>
        <fullName evidence="3">Uncharacterized protein</fullName>
    </submittedName>
</protein>
<keyword evidence="1" id="KW-0547">Nucleotide-binding</keyword>
<dbReference type="GO" id="GO:0005525">
    <property type="term" value="F:GTP binding"/>
    <property type="evidence" value="ECO:0007669"/>
    <property type="project" value="UniProtKB-KW"/>
</dbReference>
<dbReference type="OrthoDB" id="25896at2759"/>
<dbReference type="PROSITE" id="PS51420">
    <property type="entry name" value="RHO"/>
    <property type="match status" value="1"/>
</dbReference>
<name>G9MN31_HYPVG</name>
<dbReference type="GO" id="GO:0003924">
    <property type="term" value="F:GTPase activity"/>
    <property type="evidence" value="ECO:0007669"/>
    <property type="project" value="InterPro"/>
</dbReference>
<gene>
    <name evidence="3" type="ORF">TRIVIDRAFT_37243</name>
</gene>
<dbReference type="Gene3D" id="3.40.50.300">
    <property type="entry name" value="P-loop containing nucleotide triphosphate hydrolases"/>
    <property type="match status" value="1"/>
</dbReference>
<comment type="caution">
    <text evidence="3">The sequence shown here is derived from an EMBL/GenBank/DDBJ whole genome shotgun (WGS) entry which is preliminary data.</text>
</comment>
<dbReference type="HOGENOM" id="CLU_041217_21_2_1"/>
<evidence type="ECO:0000256" key="1">
    <source>
        <dbReference type="ARBA" id="ARBA00022741"/>
    </source>
</evidence>
<evidence type="ECO:0000256" key="2">
    <source>
        <dbReference type="ARBA" id="ARBA00023134"/>
    </source>
</evidence>
<organism evidence="3 4">
    <name type="scientific">Hypocrea virens (strain Gv29-8 / FGSC 10586)</name>
    <name type="common">Gliocladium virens</name>
    <name type="synonym">Trichoderma virens</name>
    <dbReference type="NCBI Taxonomy" id="413071"/>
    <lineage>
        <taxon>Eukaryota</taxon>
        <taxon>Fungi</taxon>
        <taxon>Dikarya</taxon>
        <taxon>Ascomycota</taxon>
        <taxon>Pezizomycotina</taxon>
        <taxon>Sordariomycetes</taxon>
        <taxon>Hypocreomycetidae</taxon>
        <taxon>Hypocreales</taxon>
        <taxon>Hypocreaceae</taxon>
        <taxon>Trichoderma</taxon>
    </lineage>
</organism>
<dbReference type="PROSITE" id="PS51419">
    <property type="entry name" value="RAB"/>
    <property type="match status" value="1"/>
</dbReference>
<evidence type="ECO:0000313" key="4">
    <source>
        <dbReference type="Proteomes" id="UP000007115"/>
    </source>
</evidence>
<dbReference type="VEuPathDB" id="FungiDB:TRIVIDRAFT_37243"/>
<keyword evidence="4" id="KW-1185">Reference proteome</keyword>
<dbReference type="PANTHER" id="PTHR24072">
    <property type="entry name" value="RHO FAMILY GTPASE"/>
    <property type="match status" value="1"/>
</dbReference>
<dbReference type="GeneID" id="25793623"/>